<keyword evidence="1" id="KW-0732">Signal</keyword>
<evidence type="ECO:0000313" key="3">
    <source>
        <dbReference type="Proteomes" id="UP000248423"/>
    </source>
</evidence>
<protein>
    <recommendedName>
        <fullName evidence="4">Secreted protein</fullName>
    </recommendedName>
</protein>
<name>A0A319DVS5_ASPSB</name>
<dbReference type="VEuPathDB" id="FungiDB:BO78DRAFT_16902"/>
<reference evidence="2 3" key="1">
    <citation type="submission" date="2018-02" db="EMBL/GenBank/DDBJ databases">
        <title>The genomes of Aspergillus section Nigri reveals drivers in fungal speciation.</title>
        <authorList>
            <consortium name="DOE Joint Genome Institute"/>
            <person name="Vesth T.C."/>
            <person name="Nybo J."/>
            <person name="Theobald S."/>
            <person name="Brandl J."/>
            <person name="Frisvad J.C."/>
            <person name="Nielsen K.F."/>
            <person name="Lyhne E.K."/>
            <person name="Kogle M.E."/>
            <person name="Kuo A."/>
            <person name="Riley R."/>
            <person name="Clum A."/>
            <person name="Nolan M."/>
            <person name="Lipzen A."/>
            <person name="Salamov A."/>
            <person name="Henrissat B."/>
            <person name="Wiebenga A."/>
            <person name="De vries R.P."/>
            <person name="Grigoriev I.V."/>
            <person name="Mortensen U.H."/>
            <person name="Andersen M.R."/>
            <person name="Baker S.E."/>
        </authorList>
    </citation>
    <scope>NUCLEOTIDE SEQUENCE [LARGE SCALE GENOMIC DNA]</scope>
    <source>
        <strain evidence="2 3">CBS 121057</strain>
    </source>
</reference>
<keyword evidence="3" id="KW-1185">Reference proteome</keyword>
<dbReference type="AlphaFoldDB" id="A0A319DVS5"/>
<evidence type="ECO:0000313" key="2">
    <source>
        <dbReference type="EMBL" id="PYI01410.1"/>
    </source>
</evidence>
<dbReference type="Proteomes" id="UP000248423">
    <property type="component" value="Unassembled WGS sequence"/>
</dbReference>
<evidence type="ECO:0008006" key="4">
    <source>
        <dbReference type="Google" id="ProtNLM"/>
    </source>
</evidence>
<proteinExistence type="predicted"/>
<feature type="signal peptide" evidence="1">
    <location>
        <begin position="1"/>
        <end position="29"/>
    </location>
</feature>
<feature type="chain" id="PRO_5016405407" description="Secreted protein" evidence="1">
    <location>
        <begin position="30"/>
        <end position="200"/>
    </location>
</feature>
<gene>
    <name evidence="2" type="ORF">BO78DRAFT_16902</name>
</gene>
<dbReference type="OrthoDB" id="10599438at2759"/>
<evidence type="ECO:0000256" key="1">
    <source>
        <dbReference type="SAM" id="SignalP"/>
    </source>
</evidence>
<organism evidence="2 3">
    <name type="scientific">Aspergillus sclerotiicarbonarius (strain CBS 121057 / IBT 28362)</name>
    <dbReference type="NCBI Taxonomy" id="1448318"/>
    <lineage>
        <taxon>Eukaryota</taxon>
        <taxon>Fungi</taxon>
        <taxon>Dikarya</taxon>
        <taxon>Ascomycota</taxon>
        <taxon>Pezizomycotina</taxon>
        <taxon>Eurotiomycetes</taxon>
        <taxon>Eurotiomycetidae</taxon>
        <taxon>Eurotiales</taxon>
        <taxon>Aspergillaceae</taxon>
        <taxon>Aspergillus</taxon>
        <taxon>Aspergillus subgen. Circumdati</taxon>
    </lineage>
</organism>
<accession>A0A319DVS5</accession>
<sequence>MQSHSPHTNAFKTRHLCFSSFFLACIALANIRLSPNHRCIRGWLYISIRYFSASRFTAGIRFTHARCHNRRGSAQCLHSLARLNNCHSADITVDAPPYHPMVEFSDSLLSRRMCPRSFQIATLAAACNQGGSGHRRTDFLHTFSSFNRGTLRYTLHNTMVLWLRNLQGCRWTTAIRRGGPDVFPRLVRGPGETMSLSDII</sequence>
<dbReference type="EMBL" id="KZ826416">
    <property type="protein sequence ID" value="PYI01410.1"/>
    <property type="molecule type" value="Genomic_DNA"/>
</dbReference>